<reference evidence="2" key="4">
    <citation type="submission" date="2023-01" db="EMBL/GenBank/DDBJ databases">
        <title>Draft genome sequence of Methylobacterium oxalidis strain NBRC 107715.</title>
        <authorList>
            <person name="Sun Q."/>
            <person name="Mori K."/>
        </authorList>
    </citation>
    <scope>NUCLEOTIDE SEQUENCE</scope>
    <source>
        <strain evidence="2">NBRC 107715</strain>
    </source>
</reference>
<evidence type="ECO:0000313" key="3">
    <source>
        <dbReference type="Proteomes" id="UP000321960"/>
    </source>
</evidence>
<dbReference type="EMBL" id="BSPK01000004">
    <property type="protein sequence ID" value="GLS62226.1"/>
    <property type="molecule type" value="Genomic_DNA"/>
</dbReference>
<accession>A0A512IX42</accession>
<dbReference type="RefSeq" id="WP_147023954.1">
    <property type="nucleotide sequence ID" value="NZ_BJZU01000003.1"/>
</dbReference>
<reference evidence="1 3" key="3">
    <citation type="submission" date="2019-07" db="EMBL/GenBank/DDBJ databases">
        <title>Whole genome shotgun sequence of Methylobacterium oxalidis NBRC 107715.</title>
        <authorList>
            <person name="Hosoyama A."/>
            <person name="Uohara A."/>
            <person name="Ohji S."/>
            <person name="Ichikawa N."/>
        </authorList>
    </citation>
    <scope>NUCLEOTIDE SEQUENCE [LARGE SCALE GENOMIC DNA]</scope>
    <source>
        <strain evidence="1 3">NBRC 107715</strain>
    </source>
</reference>
<reference evidence="4" key="2">
    <citation type="journal article" date="2019" name="Int. J. Syst. Evol. Microbiol.">
        <title>The Global Catalogue of Microorganisms (GCM) 10K type strain sequencing project: providing services to taxonomists for standard genome sequencing and annotation.</title>
        <authorList>
            <consortium name="The Broad Institute Genomics Platform"/>
            <consortium name="The Broad Institute Genome Sequencing Center for Infectious Disease"/>
            <person name="Wu L."/>
            <person name="Ma J."/>
        </authorList>
    </citation>
    <scope>NUCLEOTIDE SEQUENCE [LARGE SCALE GENOMIC DNA]</scope>
    <source>
        <strain evidence="4">NBRC 107715</strain>
    </source>
</reference>
<dbReference type="EMBL" id="BJZU01000003">
    <property type="protein sequence ID" value="GEP02281.1"/>
    <property type="molecule type" value="Genomic_DNA"/>
</dbReference>
<keyword evidence="4" id="KW-1185">Reference proteome</keyword>
<evidence type="ECO:0000313" key="2">
    <source>
        <dbReference type="EMBL" id="GLS62226.1"/>
    </source>
</evidence>
<dbReference type="Proteomes" id="UP001156856">
    <property type="component" value="Unassembled WGS sequence"/>
</dbReference>
<protein>
    <recommendedName>
        <fullName evidence="5">Tail protein X</fullName>
    </recommendedName>
</protein>
<comment type="caution">
    <text evidence="1">The sequence shown here is derived from an EMBL/GenBank/DDBJ whole genome shotgun (WGS) entry which is preliminary data.</text>
</comment>
<dbReference type="AlphaFoldDB" id="A0A512IX42"/>
<reference evidence="2" key="1">
    <citation type="journal article" date="2014" name="Int. J. Syst. Evol. Microbiol.">
        <title>Complete genome of a new Firmicutes species belonging to the dominant human colonic microbiota ('Ruminococcus bicirculans') reveals two chromosomes and a selective capacity to utilize plant glucans.</title>
        <authorList>
            <consortium name="NISC Comparative Sequencing Program"/>
            <person name="Wegmann U."/>
            <person name="Louis P."/>
            <person name="Goesmann A."/>
            <person name="Henrissat B."/>
            <person name="Duncan S.H."/>
            <person name="Flint H.J."/>
        </authorList>
    </citation>
    <scope>NUCLEOTIDE SEQUENCE</scope>
    <source>
        <strain evidence="2">NBRC 107715</strain>
    </source>
</reference>
<evidence type="ECO:0000313" key="1">
    <source>
        <dbReference type="EMBL" id="GEP02281.1"/>
    </source>
</evidence>
<dbReference type="OrthoDB" id="8241931at2"/>
<sequence>MVGTTYITKLYDRLDKIAFDRYGTTDGDLVNFIIDQNPGLERQDFLLEPGLTINLPDLPASMTATIETAPGQIFLWS</sequence>
<proteinExistence type="predicted"/>
<evidence type="ECO:0008006" key="5">
    <source>
        <dbReference type="Google" id="ProtNLM"/>
    </source>
</evidence>
<name>A0A512IX42_9HYPH</name>
<dbReference type="InterPro" id="IPR008861">
    <property type="entry name" value="GpX-like"/>
</dbReference>
<dbReference type="Proteomes" id="UP000321960">
    <property type="component" value="Unassembled WGS sequence"/>
</dbReference>
<evidence type="ECO:0000313" key="4">
    <source>
        <dbReference type="Proteomes" id="UP001156856"/>
    </source>
</evidence>
<gene>
    <name evidence="2" type="ORF">GCM10007888_06070</name>
    <name evidence="1" type="ORF">MOX02_03190</name>
</gene>
<organism evidence="1 3">
    <name type="scientific">Methylobacterium oxalidis</name>
    <dbReference type="NCBI Taxonomy" id="944322"/>
    <lineage>
        <taxon>Bacteria</taxon>
        <taxon>Pseudomonadati</taxon>
        <taxon>Pseudomonadota</taxon>
        <taxon>Alphaproteobacteria</taxon>
        <taxon>Hyphomicrobiales</taxon>
        <taxon>Methylobacteriaceae</taxon>
        <taxon>Methylobacterium</taxon>
    </lineage>
</organism>
<dbReference type="Pfam" id="PF05489">
    <property type="entry name" value="Phage_tail_X"/>
    <property type="match status" value="1"/>
</dbReference>